<comment type="subcellular location">
    <subcellularLocation>
        <location evidence="1">Nucleus</location>
        <location evidence="1">Nucleolus</location>
    </subcellularLocation>
</comment>
<evidence type="ECO:0000256" key="3">
    <source>
        <dbReference type="ARBA" id="ARBA00023242"/>
    </source>
</evidence>
<evidence type="ECO:0000313" key="6">
    <source>
        <dbReference type="Proteomes" id="UP000789706"/>
    </source>
</evidence>
<comment type="caution">
    <text evidence="5">The sequence shown here is derived from an EMBL/GenBank/DDBJ whole genome shotgun (WGS) entry which is preliminary data.</text>
</comment>
<dbReference type="OrthoDB" id="277439at2759"/>
<sequence>MYKNESSESSEFSDDKNESSEFSESSDDENKIAKLNSFISSLDTKRKRNNDNSLENHKKKRIQERTEAYEESEYNLITRESGSSKKKVDYQDLLETIQEETGFSGLKQKLASLESGGNKGSYKQPLPAPLPKRIQDKLNRQAAYEETKKDINKWEPIVIQNREAEHLKFPMNPVPHYQPTNNTLTGNFQPSTNLEKEVDAALIESGAKEKEIQKFEELQLSKLSVEEIMARQKELRRMRELMFREEIKAKRIAKIKKTIKEEQMKLESARAQERMSLRHKNTSKWAKQTLKYGANDKSSQHAIAEQLKKHEELKRKIHDLNSDEDSDYESSSSLLSNDGGDQKEDKDMINSVKEKVFDELASLEMKTLEEEKVIPKGILGMKFMRDAMENGRKMNKGLIDDFKKSNIDNSNNLDDSDNLDNLLIEKRSVIEVIEVINSVNSNTKKDDKKDLQSEQKNNDESLSQQNKNNSNDNEENPWLQTDTAVTSKILNHKNNKRIKSLGENKSDKLISKTKKHQLKNQIKEDIVEIDESKKKEKKKKKNVTFNNNINHTTKIDENLSDSNDENDEAIKNFVHIKNSTAFSHRELVARAFANDNVVDEFVAEKQEIIQEDEPKEKDVTLPGWGSWIGKGVKQSKQRKKVVIKPLPGEGIEAKKRQDAKLEHVIINEKRIKKAKKYLSTDIPHPFETKEQYERSLRTPIGNEWNTREVFQKIITPRVITKMGCVIDPLNVPFQTTNDDVDNNED</sequence>
<accession>A0A9N8YJW3</accession>
<feature type="region of interest" description="Disordered" evidence="4">
    <location>
        <begin position="319"/>
        <end position="345"/>
    </location>
</feature>
<dbReference type="PANTHER" id="PTHR14150:SF12">
    <property type="entry name" value="U3 SMALL NUCLEOLAR RNA-ASSOCIATED PROTEIN 14 HOMOLOG A"/>
    <property type="match status" value="1"/>
</dbReference>
<dbReference type="GO" id="GO:0032040">
    <property type="term" value="C:small-subunit processome"/>
    <property type="evidence" value="ECO:0007669"/>
    <property type="project" value="InterPro"/>
</dbReference>
<evidence type="ECO:0000256" key="2">
    <source>
        <dbReference type="ARBA" id="ARBA00022553"/>
    </source>
</evidence>
<feature type="compositionally biased region" description="Low complexity" evidence="4">
    <location>
        <begin position="329"/>
        <end position="339"/>
    </location>
</feature>
<dbReference type="Pfam" id="PF04615">
    <property type="entry name" value="Utp14"/>
    <property type="match status" value="2"/>
</dbReference>
<evidence type="ECO:0000256" key="4">
    <source>
        <dbReference type="SAM" id="MobiDB-lite"/>
    </source>
</evidence>
<dbReference type="Proteomes" id="UP000789706">
    <property type="component" value="Unassembled WGS sequence"/>
</dbReference>
<proteinExistence type="predicted"/>
<dbReference type="GO" id="GO:0006364">
    <property type="term" value="P:rRNA processing"/>
    <property type="evidence" value="ECO:0007669"/>
    <property type="project" value="InterPro"/>
</dbReference>
<keyword evidence="6" id="KW-1185">Reference proteome</keyword>
<dbReference type="PANTHER" id="PTHR14150">
    <property type="entry name" value="U3 SMALL NUCLEOLAR RNA-ASSOCIATED PROTEIN 14"/>
    <property type="match status" value="1"/>
</dbReference>
<dbReference type="AlphaFoldDB" id="A0A9N8YJW3"/>
<keyword evidence="2" id="KW-0597">Phosphoprotein</keyword>
<organism evidence="5 6">
    <name type="scientific">Diversispora eburnea</name>
    <dbReference type="NCBI Taxonomy" id="1213867"/>
    <lineage>
        <taxon>Eukaryota</taxon>
        <taxon>Fungi</taxon>
        <taxon>Fungi incertae sedis</taxon>
        <taxon>Mucoromycota</taxon>
        <taxon>Glomeromycotina</taxon>
        <taxon>Glomeromycetes</taxon>
        <taxon>Diversisporales</taxon>
        <taxon>Diversisporaceae</taxon>
        <taxon>Diversispora</taxon>
    </lineage>
</organism>
<name>A0A9N8YJW3_9GLOM</name>
<protein>
    <submittedName>
        <fullName evidence="5">1571_t:CDS:1</fullName>
    </submittedName>
</protein>
<feature type="compositionally biased region" description="Basic and acidic residues" evidence="4">
    <location>
        <begin position="443"/>
        <end position="459"/>
    </location>
</feature>
<dbReference type="EMBL" id="CAJVPK010000014">
    <property type="protein sequence ID" value="CAG8433362.1"/>
    <property type="molecule type" value="Genomic_DNA"/>
</dbReference>
<gene>
    <name evidence="5" type="ORF">DEBURN_LOCUS437</name>
</gene>
<feature type="region of interest" description="Disordered" evidence="4">
    <location>
        <begin position="1"/>
        <end position="84"/>
    </location>
</feature>
<feature type="region of interest" description="Disordered" evidence="4">
    <location>
        <begin position="492"/>
        <end position="516"/>
    </location>
</feature>
<feature type="compositionally biased region" description="Basic and acidic residues" evidence="4">
    <location>
        <begin position="500"/>
        <end position="510"/>
    </location>
</feature>
<feature type="compositionally biased region" description="Low complexity" evidence="4">
    <location>
        <begin position="1"/>
        <end position="10"/>
    </location>
</feature>
<keyword evidence="3" id="KW-0539">Nucleus</keyword>
<evidence type="ECO:0000313" key="5">
    <source>
        <dbReference type="EMBL" id="CAG8433362.1"/>
    </source>
</evidence>
<dbReference type="InterPro" id="IPR006709">
    <property type="entry name" value="SSU_processome_Utp14"/>
</dbReference>
<evidence type="ECO:0000256" key="1">
    <source>
        <dbReference type="ARBA" id="ARBA00004604"/>
    </source>
</evidence>
<feature type="region of interest" description="Disordered" evidence="4">
    <location>
        <begin position="442"/>
        <end position="479"/>
    </location>
</feature>
<feature type="compositionally biased region" description="Low complexity" evidence="4">
    <location>
        <begin position="460"/>
        <end position="471"/>
    </location>
</feature>
<reference evidence="5" key="1">
    <citation type="submission" date="2021-06" db="EMBL/GenBank/DDBJ databases">
        <authorList>
            <person name="Kallberg Y."/>
            <person name="Tangrot J."/>
            <person name="Rosling A."/>
        </authorList>
    </citation>
    <scope>NUCLEOTIDE SEQUENCE</scope>
    <source>
        <strain evidence="5">AZ414A</strain>
    </source>
</reference>